<feature type="transmembrane region" description="Helical" evidence="7">
    <location>
        <begin position="130"/>
        <end position="150"/>
    </location>
</feature>
<dbReference type="PROSITE" id="PS50850">
    <property type="entry name" value="MFS"/>
    <property type="match status" value="1"/>
</dbReference>
<comment type="similarity">
    <text evidence="2">Belongs to the major facilitator superfamily.</text>
</comment>
<accession>A0ABY4CCK0</accession>
<keyword evidence="4 7" id="KW-0812">Transmembrane</keyword>
<dbReference type="Gene3D" id="1.20.1250.20">
    <property type="entry name" value="MFS general substrate transporter like domains"/>
    <property type="match status" value="2"/>
</dbReference>
<organism evidence="9 10">
    <name type="scientific">Bdellovibrio reynosensis</name>
    <dbReference type="NCBI Taxonomy" id="2835041"/>
    <lineage>
        <taxon>Bacteria</taxon>
        <taxon>Pseudomonadati</taxon>
        <taxon>Bdellovibrionota</taxon>
        <taxon>Bdellovibrionia</taxon>
        <taxon>Bdellovibrionales</taxon>
        <taxon>Pseudobdellovibrionaceae</taxon>
        <taxon>Bdellovibrio</taxon>
    </lineage>
</organism>
<feature type="transmembrane region" description="Helical" evidence="7">
    <location>
        <begin position="203"/>
        <end position="222"/>
    </location>
</feature>
<feature type="transmembrane region" description="Helical" evidence="7">
    <location>
        <begin position="242"/>
        <end position="262"/>
    </location>
</feature>
<evidence type="ECO:0000256" key="7">
    <source>
        <dbReference type="SAM" id="Phobius"/>
    </source>
</evidence>
<dbReference type="InterPro" id="IPR036259">
    <property type="entry name" value="MFS_trans_sf"/>
</dbReference>
<protein>
    <submittedName>
        <fullName evidence="9">MFS transporter</fullName>
    </submittedName>
</protein>
<feature type="domain" description="Major facilitator superfamily (MFS) profile" evidence="8">
    <location>
        <begin position="7"/>
        <end position="388"/>
    </location>
</feature>
<feature type="transmembrane region" description="Helical" evidence="7">
    <location>
        <begin position="156"/>
        <end position="176"/>
    </location>
</feature>
<evidence type="ECO:0000256" key="2">
    <source>
        <dbReference type="ARBA" id="ARBA00008335"/>
    </source>
</evidence>
<evidence type="ECO:0000256" key="5">
    <source>
        <dbReference type="ARBA" id="ARBA00022989"/>
    </source>
</evidence>
<evidence type="ECO:0000256" key="1">
    <source>
        <dbReference type="ARBA" id="ARBA00004127"/>
    </source>
</evidence>
<evidence type="ECO:0000259" key="8">
    <source>
        <dbReference type="PROSITE" id="PS50850"/>
    </source>
</evidence>
<dbReference type="Pfam" id="PF07690">
    <property type="entry name" value="MFS_1"/>
    <property type="match status" value="1"/>
</dbReference>
<feature type="transmembrane region" description="Helical" evidence="7">
    <location>
        <begin position="274"/>
        <end position="291"/>
    </location>
</feature>
<sequence>MKSKALLLILTFIGFISLGLPDAVNGIVWPSVTGTFGIPVSHLGFVLLFFSVGYLSSCISTGKILRFFGVGGLLAVSCFCVILSLFGFATAPSFGFYLASALVAGLGAGAIDTGLNAFASRTFSAKHMSWLHACWGIGATSGALVATAVLSSGQSWRLVPATIALILVPITVTFAYKRKLWNSDHPASATETKELPEVKITEALTHPTVIFQALIFFVYVGVESITGSWAFTILTQDRAMSAGAAGTLVSCYWGSLTVGRFLLGHIVEKIGVRYLLLISISTALIGGLLFILADNAILSGISLLILGFSLAPIYPSMMSQTPLRLAHLSDITVGIQAGAALVGQVSLPSLAGYFLKNHGFNTVYTFLAIAMVFLWFLIISLFRKPLPQQ</sequence>
<feature type="transmembrane region" description="Helical" evidence="7">
    <location>
        <begin position="94"/>
        <end position="118"/>
    </location>
</feature>
<dbReference type="PANTHER" id="PTHR23514">
    <property type="entry name" value="BYPASS OF STOP CODON PROTEIN 6"/>
    <property type="match status" value="1"/>
</dbReference>
<name>A0ABY4CCK0_9BACT</name>
<evidence type="ECO:0000256" key="6">
    <source>
        <dbReference type="ARBA" id="ARBA00023136"/>
    </source>
</evidence>
<reference evidence="9" key="1">
    <citation type="submission" date="2022-03" db="EMBL/GenBank/DDBJ databases">
        <title>Genome Identification and Characterization of new species Bdellovibrio reynosense LBG001 sp. nov. from a Mexico soil sample.</title>
        <authorList>
            <person name="Camilli A."/>
            <person name="Ajao Y."/>
            <person name="Guo X."/>
        </authorList>
    </citation>
    <scope>NUCLEOTIDE SEQUENCE</scope>
    <source>
        <strain evidence="9">LBG001</strain>
    </source>
</reference>
<gene>
    <name evidence="9" type="ORF">MNR06_06895</name>
</gene>
<feature type="transmembrane region" description="Helical" evidence="7">
    <location>
        <begin position="67"/>
        <end position="88"/>
    </location>
</feature>
<feature type="transmembrane region" description="Helical" evidence="7">
    <location>
        <begin position="361"/>
        <end position="382"/>
    </location>
</feature>
<evidence type="ECO:0000313" key="9">
    <source>
        <dbReference type="EMBL" id="UOF02675.1"/>
    </source>
</evidence>
<comment type="subcellular location">
    <subcellularLocation>
        <location evidence="1">Endomembrane system</location>
        <topology evidence="1">Multi-pass membrane protein</topology>
    </subcellularLocation>
</comment>
<dbReference type="InterPro" id="IPR020846">
    <property type="entry name" value="MFS_dom"/>
</dbReference>
<dbReference type="SUPFAM" id="SSF103473">
    <property type="entry name" value="MFS general substrate transporter"/>
    <property type="match status" value="1"/>
</dbReference>
<keyword evidence="5 7" id="KW-1133">Transmembrane helix</keyword>
<evidence type="ECO:0000256" key="4">
    <source>
        <dbReference type="ARBA" id="ARBA00022692"/>
    </source>
</evidence>
<dbReference type="PANTHER" id="PTHR23514:SF3">
    <property type="entry name" value="BYPASS OF STOP CODON PROTEIN 6"/>
    <property type="match status" value="1"/>
</dbReference>
<dbReference type="Proteomes" id="UP000830116">
    <property type="component" value="Chromosome"/>
</dbReference>
<evidence type="ECO:0000256" key="3">
    <source>
        <dbReference type="ARBA" id="ARBA00022448"/>
    </source>
</evidence>
<feature type="transmembrane region" description="Helical" evidence="7">
    <location>
        <begin position="335"/>
        <end position="355"/>
    </location>
</feature>
<keyword evidence="3" id="KW-0813">Transport</keyword>
<feature type="transmembrane region" description="Helical" evidence="7">
    <location>
        <begin position="36"/>
        <end position="55"/>
    </location>
</feature>
<dbReference type="EMBL" id="CP093442">
    <property type="protein sequence ID" value="UOF02675.1"/>
    <property type="molecule type" value="Genomic_DNA"/>
</dbReference>
<proteinExistence type="inferred from homology"/>
<dbReference type="InterPro" id="IPR051788">
    <property type="entry name" value="MFS_Transporter"/>
</dbReference>
<keyword evidence="6 7" id="KW-0472">Membrane</keyword>
<dbReference type="InterPro" id="IPR011701">
    <property type="entry name" value="MFS"/>
</dbReference>
<dbReference type="RefSeq" id="WP_243540433.1">
    <property type="nucleotide sequence ID" value="NZ_CP093442.1"/>
</dbReference>
<feature type="transmembrane region" description="Helical" evidence="7">
    <location>
        <begin position="297"/>
        <end position="314"/>
    </location>
</feature>
<keyword evidence="10" id="KW-1185">Reference proteome</keyword>
<evidence type="ECO:0000313" key="10">
    <source>
        <dbReference type="Proteomes" id="UP000830116"/>
    </source>
</evidence>